<name>A0ABP7QD68_9SPHI</name>
<reference evidence="3" key="1">
    <citation type="journal article" date="2019" name="Int. J. Syst. Evol. Microbiol.">
        <title>The Global Catalogue of Microorganisms (GCM) 10K type strain sequencing project: providing services to taxonomists for standard genome sequencing and annotation.</title>
        <authorList>
            <consortium name="The Broad Institute Genomics Platform"/>
            <consortium name="The Broad Institute Genome Sequencing Center for Infectious Disease"/>
            <person name="Wu L."/>
            <person name="Ma J."/>
        </authorList>
    </citation>
    <scope>NUCLEOTIDE SEQUENCE [LARGE SCALE GENOMIC DNA]</scope>
    <source>
        <strain evidence="3">JCM 17338</strain>
    </source>
</reference>
<evidence type="ECO:0000259" key="1">
    <source>
        <dbReference type="Pfam" id="PF00535"/>
    </source>
</evidence>
<feature type="domain" description="Glycosyltransferase 2-like" evidence="1">
    <location>
        <begin position="13"/>
        <end position="138"/>
    </location>
</feature>
<evidence type="ECO:0000313" key="3">
    <source>
        <dbReference type="Proteomes" id="UP001501081"/>
    </source>
</evidence>
<dbReference type="Proteomes" id="UP001501081">
    <property type="component" value="Unassembled WGS sequence"/>
</dbReference>
<dbReference type="CDD" id="cd00761">
    <property type="entry name" value="Glyco_tranf_GTA_type"/>
    <property type="match status" value="1"/>
</dbReference>
<protein>
    <recommendedName>
        <fullName evidence="1">Glycosyltransferase 2-like domain-containing protein</fullName>
    </recommendedName>
</protein>
<sequence length="259" mass="30857">MTEKVTHFDKVTLLITHYNRSQSLERLLASFDSYNCTFNEILVSDDGSKPEHVEYIENLKNKYDFTLLKAPKNKGLGNNLNKGQDAVKSPYTLYVQEDFVPLPGFEKPLKDGLEILEQDQTADYVRFYSYFKHPETKAFKNGFSEMIFNPWSPDTNKFHLYSDHPHIRRSSFLQKFGRYNETKHSDKIEFDMMISFLRKKGKGYLYDNFKSVFDQVNSSEEPSTVKRDFWRNSDSALVKVMRYFYRQYIFNYSYFLKKY</sequence>
<gene>
    <name evidence="2" type="ORF">GCM10022246_35900</name>
</gene>
<dbReference type="RefSeq" id="WP_344769257.1">
    <property type="nucleotide sequence ID" value="NZ_BAABAK010000019.1"/>
</dbReference>
<comment type="caution">
    <text evidence="2">The sequence shown here is derived from an EMBL/GenBank/DDBJ whole genome shotgun (WGS) entry which is preliminary data.</text>
</comment>
<organism evidence="2 3">
    <name type="scientific">Pedobacter ginsengiterrae</name>
    <dbReference type="NCBI Taxonomy" id="871696"/>
    <lineage>
        <taxon>Bacteria</taxon>
        <taxon>Pseudomonadati</taxon>
        <taxon>Bacteroidota</taxon>
        <taxon>Sphingobacteriia</taxon>
        <taxon>Sphingobacteriales</taxon>
        <taxon>Sphingobacteriaceae</taxon>
        <taxon>Pedobacter</taxon>
    </lineage>
</organism>
<dbReference type="SUPFAM" id="SSF53448">
    <property type="entry name" value="Nucleotide-diphospho-sugar transferases"/>
    <property type="match status" value="1"/>
</dbReference>
<dbReference type="EMBL" id="BAABAK010000019">
    <property type="protein sequence ID" value="GAA3980593.1"/>
    <property type="molecule type" value="Genomic_DNA"/>
</dbReference>
<dbReference type="InterPro" id="IPR001173">
    <property type="entry name" value="Glyco_trans_2-like"/>
</dbReference>
<keyword evidence="3" id="KW-1185">Reference proteome</keyword>
<dbReference type="Pfam" id="PF00535">
    <property type="entry name" value="Glycos_transf_2"/>
    <property type="match status" value="1"/>
</dbReference>
<proteinExistence type="predicted"/>
<evidence type="ECO:0000313" key="2">
    <source>
        <dbReference type="EMBL" id="GAA3980593.1"/>
    </source>
</evidence>
<accession>A0ABP7QD68</accession>
<dbReference type="InterPro" id="IPR029044">
    <property type="entry name" value="Nucleotide-diphossugar_trans"/>
</dbReference>
<dbReference type="Gene3D" id="3.90.550.10">
    <property type="entry name" value="Spore Coat Polysaccharide Biosynthesis Protein SpsA, Chain A"/>
    <property type="match status" value="1"/>
</dbReference>